<dbReference type="EMBL" id="ML209279">
    <property type="protein sequence ID" value="TFK58605.1"/>
    <property type="molecule type" value="Genomic_DNA"/>
</dbReference>
<proteinExistence type="predicted"/>
<gene>
    <name evidence="1" type="ORF">BDN72DRAFT_966306</name>
</gene>
<accession>A0ACD2ZYR0</accession>
<dbReference type="Proteomes" id="UP000308600">
    <property type="component" value="Unassembled WGS sequence"/>
</dbReference>
<name>A0ACD2ZYR0_9AGAR</name>
<evidence type="ECO:0000313" key="2">
    <source>
        <dbReference type="Proteomes" id="UP000308600"/>
    </source>
</evidence>
<organism evidence="1 2">
    <name type="scientific">Pluteus cervinus</name>
    <dbReference type="NCBI Taxonomy" id="181527"/>
    <lineage>
        <taxon>Eukaryota</taxon>
        <taxon>Fungi</taxon>
        <taxon>Dikarya</taxon>
        <taxon>Basidiomycota</taxon>
        <taxon>Agaricomycotina</taxon>
        <taxon>Agaricomycetes</taxon>
        <taxon>Agaricomycetidae</taxon>
        <taxon>Agaricales</taxon>
        <taxon>Pluteineae</taxon>
        <taxon>Pluteaceae</taxon>
        <taxon>Pluteus</taxon>
    </lineage>
</organism>
<protein>
    <submittedName>
        <fullName evidence="1">Uncharacterized protein</fullName>
    </submittedName>
</protein>
<sequence>MDLTECAFWFRQEYFPPFDKALGGVLRLAAEKGCTELEVNLRIPPHCVFVPWARRLKTAAKSLIHPFVREVPRFKLTKVDASGSSGLLSDPYGRATFVTIINSSTTLTFLSLDLFGERQPSLSSITAPSIQFFTLNNPHLGGKVFESFLSRHPNIKVLSVCGSEVNFPRTNKGLSVKLHSLEHLRCSTELLAYFLQNLDRCLPKITEVTVIRLVPSSPYSTLNRELEKIRSQLDGIPSLGLRTYPSRGIALRDFKDADLVRKYITRLEFEICPWTEPSRLGQWTMFPNVNCIKFYAMKNYMKPNPPRPLPLKELRSQIAQYPRPVRVVMEDGMESEAR</sequence>
<reference evidence="1 2" key="1">
    <citation type="journal article" date="2019" name="Nat. Ecol. Evol.">
        <title>Megaphylogeny resolves global patterns of mushroom evolution.</title>
        <authorList>
            <person name="Varga T."/>
            <person name="Krizsan K."/>
            <person name="Foldi C."/>
            <person name="Dima B."/>
            <person name="Sanchez-Garcia M."/>
            <person name="Sanchez-Ramirez S."/>
            <person name="Szollosi G.J."/>
            <person name="Szarkandi J.G."/>
            <person name="Papp V."/>
            <person name="Albert L."/>
            <person name="Andreopoulos W."/>
            <person name="Angelini C."/>
            <person name="Antonin V."/>
            <person name="Barry K.W."/>
            <person name="Bougher N.L."/>
            <person name="Buchanan P."/>
            <person name="Buyck B."/>
            <person name="Bense V."/>
            <person name="Catcheside P."/>
            <person name="Chovatia M."/>
            <person name="Cooper J."/>
            <person name="Damon W."/>
            <person name="Desjardin D."/>
            <person name="Finy P."/>
            <person name="Geml J."/>
            <person name="Haridas S."/>
            <person name="Hughes K."/>
            <person name="Justo A."/>
            <person name="Karasinski D."/>
            <person name="Kautmanova I."/>
            <person name="Kiss B."/>
            <person name="Kocsube S."/>
            <person name="Kotiranta H."/>
            <person name="LaButti K.M."/>
            <person name="Lechner B.E."/>
            <person name="Liimatainen K."/>
            <person name="Lipzen A."/>
            <person name="Lukacs Z."/>
            <person name="Mihaltcheva S."/>
            <person name="Morgado L.N."/>
            <person name="Niskanen T."/>
            <person name="Noordeloos M.E."/>
            <person name="Ohm R.A."/>
            <person name="Ortiz-Santana B."/>
            <person name="Ovrebo C."/>
            <person name="Racz N."/>
            <person name="Riley R."/>
            <person name="Savchenko A."/>
            <person name="Shiryaev A."/>
            <person name="Soop K."/>
            <person name="Spirin V."/>
            <person name="Szebenyi C."/>
            <person name="Tomsovsky M."/>
            <person name="Tulloss R.E."/>
            <person name="Uehling J."/>
            <person name="Grigoriev I.V."/>
            <person name="Vagvolgyi C."/>
            <person name="Papp T."/>
            <person name="Martin F.M."/>
            <person name="Miettinen O."/>
            <person name="Hibbett D.S."/>
            <person name="Nagy L.G."/>
        </authorList>
    </citation>
    <scope>NUCLEOTIDE SEQUENCE [LARGE SCALE GENOMIC DNA]</scope>
    <source>
        <strain evidence="1 2">NL-1719</strain>
    </source>
</reference>
<keyword evidence="2" id="KW-1185">Reference proteome</keyword>
<evidence type="ECO:0000313" key="1">
    <source>
        <dbReference type="EMBL" id="TFK58605.1"/>
    </source>
</evidence>